<dbReference type="AlphaFoldDB" id="A0A0A9B1X2"/>
<evidence type="ECO:0000313" key="2">
    <source>
        <dbReference type="EMBL" id="JAD53337.1"/>
    </source>
</evidence>
<reference evidence="2" key="1">
    <citation type="submission" date="2014-09" db="EMBL/GenBank/DDBJ databases">
        <authorList>
            <person name="Magalhaes I.L.F."/>
            <person name="Oliveira U."/>
            <person name="Santos F.R."/>
            <person name="Vidigal T.H.D.A."/>
            <person name="Brescovit A.D."/>
            <person name="Santos A.J."/>
        </authorList>
    </citation>
    <scope>NUCLEOTIDE SEQUENCE</scope>
    <source>
        <tissue evidence="2">Shoot tissue taken approximately 20 cm above the soil surface</tissue>
    </source>
</reference>
<sequence length="123" mass="13164">MSSAISSDWTNLENGESTITNPARVGMELVVNDAKLPATNPPASFFLFGHVGAPLLRANASLEPCHTAPPWSSTKPRRTDPREAVACKGGQAQRHDPRHAIQVQGAITVDTPSSSMTWPCRCS</sequence>
<proteinExistence type="predicted"/>
<protein>
    <submittedName>
        <fullName evidence="2">Uncharacterized protein</fullName>
    </submittedName>
</protein>
<name>A0A0A9B1X2_ARUDO</name>
<organism evidence="2">
    <name type="scientific">Arundo donax</name>
    <name type="common">Giant reed</name>
    <name type="synonym">Donax arundinaceus</name>
    <dbReference type="NCBI Taxonomy" id="35708"/>
    <lineage>
        <taxon>Eukaryota</taxon>
        <taxon>Viridiplantae</taxon>
        <taxon>Streptophyta</taxon>
        <taxon>Embryophyta</taxon>
        <taxon>Tracheophyta</taxon>
        <taxon>Spermatophyta</taxon>
        <taxon>Magnoliopsida</taxon>
        <taxon>Liliopsida</taxon>
        <taxon>Poales</taxon>
        <taxon>Poaceae</taxon>
        <taxon>PACMAD clade</taxon>
        <taxon>Arundinoideae</taxon>
        <taxon>Arundineae</taxon>
        <taxon>Arundo</taxon>
    </lineage>
</organism>
<reference evidence="2" key="2">
    <citation type="journal article" date="2015" name="Data Brief">
        <title>Shoot transcriptome of the giant reed, Arundo donax.</title>
        <authorList>
            <person name="Barrero R.A."/>
            <person name="Guerrero F.D."/>
            <person name="Moolhuijzen P."/>
            <person name="Goolsby J.A."/>
            <person name="Tidwell J."/>
            <person name="Bellgard S.E."/>
            <person name="Bellgard M.I."/>
        </authorList>
    </citation>
    <scope>NUCLEOTIDE SEQUENCE</scope>
    <source>
        <tissue evidence="2">Shoot tissue taken approximately 20 cm above the soil surface</tissue>
    </source>
</reference>
<feature type="compositionally biased region" description="Polar residues" evidence="1">
    <location>
        <begin position="1"/>
        <end position="21"/>
    </location>
</feature>
<accession>A0A0A9B1X2</accession>
<feature type="region of interest" description="Disordered" evidence="1">
    <location>
        <begin position="1"/>
        <end position="23"/>
    </location>
</feature>
<dbReference type="EMBL" id="GBRH01244558">
    <property type="protein sequence ID" value="JAD53337.1"/>
    <property type="molecule type" value="Transcribed_RNA"/>
</dbReference>
<evidence type="ECO:0000256" key="1">
    <source>
        <dbReference type="SAM" id="MobiDB-lite"/>
    </source>
</evidence>
<feature type="region of interest" description="Disordered" evidence="1">
    <location>
        <begin position="66"/>
        <end position="100"/>
    </location>
</feature>